<protein>
    <submittedName>
        <fullName evidence="1">Uncharacterized protein</fullName>
    </submittedName>
</protein>
<reference evidence="1" key="1">
    <citation type="journal article" date="2014" name="BMC Genomics">
        <title>The Babesia bovis gene and promoter model: an update from full-length EST analysis.</title>
        <authorList>
            <person name="Yamagishi J."/>
            <person name="Wakaguri H."/>
            <person name="Yokoyama N."/>
            <person name="Yamashita R."/>
            <person name="Suzuki Y."/>
            <person name="Xuan X."/>
            <person name="Igarashi I."/>
        </authorList>
    </citation>
    <scope>NUCLEOTIDE SEQUENCE</scope>
    <source>
        <strain evidence="1">Texas</strain>
    </source>
</reference>
<organism evidence="1">
    <name type="scientific">Babesia bovis</name>
    <dbReference type="NCBI Taxonomy" id="5865"/>
    <lineage>
        <taxon>Eukaryota</taxon>
        <taxon>Sar</taxon>
        <taxon>Alveolata</taxon>
        <taxon>Apicomplexa</taxon>
        <taxon>Aconoidasida</taxon>
        <taxon>Piroplasmida</taxon>
        <taxon>Babesiidae</taxon>
        <taxon>Babesia</taxon>
    </lineage>
</organism>
<sequence length="52" mass="6016">MVEINSDTTEKETVLKSHRIQLRKRSDIAKEIKQLKSVSSRAIIILYFNNLG</sequence>
<proteinExistence type="evidence at transcript level"/>
<accession>S6B9I1</accession>
<gene>
    <name evidence="1" type="primary">BBOV_II004940</name>
</gene>
<dbReference type="EMBL" id="AK442047">
    <property type="protein sequence ID" value="BAN65841.1"/>
    <property type="molecule type" value="mRNA"/>
</dbReference>
<dbReference type="AlphaFoldDB" id="S6B9I1"/>
<name>S6B9I1_BABBO</name>
<evidence type="ECO:0000313" key="1">
    <source>
        <dbReference type="EMBL" id="BAN65841.1"/>
    </source>
</evidence>